<dbReference type="InterPro" id="IPR036852">
    <property type="entry name" value="Peptidase_S8/S53_dom_sf"/>
</dbReference>
<comment type="similarity">
    <text evidence="1 6">Belongs to the peptidase S8 family.</text>
</comment>
<keyword evidence="10" id="KW-1185">Reference proteome</keyword>
<dbReference type="Proteomes" id="UP000295293">
    <property type="component" value="Unassembled WGS sequence"/>
</dbReference>
<dbReference type="RefSeq" id="WP_133818922.1">
    <property type="nucleotide sequence ID" value="NZ_SNZH01000007.1"/>
</dbReference>
<sequence length="501" mass="51991">MHLANRPLRSLSCHIAFALAAACSASVIQAAQIDSAVTAEAARSGSVDTLIVLQAKASKDLLRTDGNYLERRRALVDLLRTTADVSQADLRRWLDAEGVAYRPYWIVNTIQARLTAAQVNELAARSDIARIASNAPIQLRMPQQSEALQPQPQAPNAIEWGVNKIKAPQVWALGITGAGIVVAGQDTGIRWTHNAIKAKYRGWDGAVANHNYNWHDAIHAVNSSCPADSPQPCDDNGHGSHTVGTMLGDDGVTNQVGVAPGAKWVGCRNMNAGAGTPATYNECAQWLLAPTDLTGANPNPDLAPDVIGNSWGCPDSEGCTTGQEAREAIENLISGGIMFVAAAGNDGSACGTIGDAPGTYDNVFTIGSTTQSDAMSGFSGRGPVTGANQVKPDVIAPGSSVRSITRSSDTAYTSLSGTSMATPHVAGAVALVMQANPGLRGNPAAVAALLRSTAVPLTSSTQVCGGIPATTFPNPVQGYGQIDVLAAVNKAEKIFADDIEP</sequence>
<dbReference type="InterPro" id="IPR000209">
    <property type="entry name" value="Peptidase_S8/S53_dom"/>
</dbReference>
<dbReference type="EMBL" id="SNZH01000007">
    <property type="protein sequence ID" value="TDR43001.1"/>
    <property type="molecule type" value="Genomic_DNA"/>
</dbReference>
<dbReference type="PROSITE" id="PS51892">
    <property type="entry name" value="SUBTILASE"/>
    <property type="match status" value="1"/>
</dbReference>
<dbReference type="PRINTS" id="PR00723">
    <property type="entry name" value="SUBTILISIN"/>
</dbReference>
<evidence type="ECO:0000256" key="2">
    <source>
        <dbReference type="ARBA" id="ARBA00022670"/>
    </source>
</evidence>
<protein>
    <submittedName>
        <fullName evidence="9">Subtilase family protein</fullName>
    </submittedName>
</protein>
<keyword evidence="4 6" id="KW-0720">Serine protease</keyword>
<feature type="active site" description="Charge relay system" evidence="5 6">
    <location>
        <position position="186"/>
    </location>
</feature>
<feature type="chain" id="PRO_5020732342" evidence="7">
    <location>
        <begin position="31"/>
        <end position="501"/>
    </location>
</feature>
<evidence type="ECO:0000256" key="1">
    <source>
        <dbReference type="ARBA" id="ARBA00011073"/>
    </source>
</evidence>
<dbReference type="InterPro" id="IPR015500">
    <property type="entry name" value="Peptidase_S8_subtilisin-rel"/>
</dbReference>
<dbReference type="PANTHER" id="PTHR43399">
    <property type="entry name" value="SUBTILISIN-RELATED"/>
    <property type="match status" value="1"/>
</dbReference>
<dbReference type="OrthoDB" id="9790784at2"/>
<evidence type="ECO:0000256" key="6">
    <source>
        <dbReference type="PROSITE-ProRule" id="PRU01240"/>
    </source>
</evidence>
<reference evidence="9 10" key="1">
    <citation type="submission" date="2019-03" db="EMBL/GenBank/DDBJ databases">
        <title>Genomic Encyclopedia of Type Strains, Phase IV (KMG-IV): sequencing the most valuable type-strain genomes for metagenomic binning, comparative biology and taxonomic classification.</title>
        <authorList>
            <person name="Goeker M."/>
        </authorList>
    </citation>
    <scope>NUCLEOTIDE SEQUENCE [LARGE SCALE GENOMIC DNA]</scope>
    <source>
        <strain evidence="9 10">DSM 21667</strain>
    </source>
</reference>
<dbReference type="PROSITE" id="PS00138">
    <property type="entry name" value="SUBTILASE_SER"/>
    <property type="match status" value="1"/>
</dbReference>
<feature type="signal peptide" evidence="7">
    <location>
        <begin position="1"/>
        <end position="30"/>
    </location>
</feature>
<gene>
    <name evidence="9" type="ORF">DFR29_1075</name>
</gene>
<dbReference type="Gene3D" id="3.40.50.200">
    <property type="entry name" value="Peptidase S8/S53 domain"/>
    <property type="match status" value="1"/>
</dbReference>
<dbReference type="GO" id="GO:0004252">
    <property type="term" value="F:serine-type endopeptidase activity"/>
    <property type="evidence" value="ECO:0007669"/>
    <property type="project" value="UniProtKB-UniRule"/>
</dbReference>
<organism evidence="9 10">
    <name type="scientific">Tahibacter aquaticus</name>
    <dbReference type="NCBI Taxonomy" id="520092"/>
    <lineage>
        <taxon>Bacteria</taxon>
        <taxon>Pseudomonadati</taxon>
        <taxon>Pseudomonadota</taxon>
        <taxon>Gammaproteobacteria</taxon>
        <taxon>Lysobacterales</taxon>
        <taxon>Rhodanobacteraceae</taxon>
        <taxon>Tahibacter</taxon>
    </lineage>
</organism>
<dbReference type="PROSITE" id="PS51257">
    <property type="entry name" value="PROKAR_LIPOPROTEIN"/>
    <property type="match status" value="1"/>
</dbReference>
<comment type="caution">
    <text evidence="9">The sequence shown here is derived from an EMBL/GenBank/DDBJ whole genome shotgun (WGS) entry which is preliminary data.</text>
</comment>
<evidence type="ECO:0000313" key="10">
    <source>
        <dbReference type="Proteomes" id="UP000295293"/>
    </source>
</evidence>
<accession>A0A4R6YW67</accession>
<evidence type="ECO:0000313" key="9">
    <source>
        <dbReference type="EMBL" id="TDR43001.1"/>
    </source>
</evidence>
<feature type="active site" description="Charge relay system" evidence="5 6">
    <location>
        <position position="238"/>
    </location>
</feature>
<dbReference type="PANTHER" id="PTHR43399:SF4">
    <property type="entry name" value="CELL WALL-ASSOCIATED PROTEASE"/>
    <property type="match status" value="1"/>
</dbReference>
<dbReference type="SUPFAM" id="SSF52743">
    <property type="entry name" value="Subtilisin-like"/>
    <property type="match status" value="1"/>
</dbReference>
<dbReference type="AlphaFoldDB" id="A0A4R6YW67"/>
<feature type="domain" description="Peptidase S8/S53" evidence="8">
    <location>
        <begin position="177"/>
        <end position="458"/>
    </location>
</feature>
<evidence type="ECO:0000256" key="4">
    <source>
        <dbReference type="ARBA" id="ARBA00022825"/>
    </source>
</evidence>
<keyword evidence="7" id="KW-0732">Signal</keyword>
<dbReference type="GO" id="GO:0006508">
    <property type="term" value="P:proteolysis"/>
    <property type="evidence" value="ECO:0007669"/>
    <property type="project" value="UniProtKB-KW"/>
</dbReference>
<evidence type="ECO:0000256" key="3">
    <source>
        <dbReference type="ARBA" id="ARBA00022801"/>
    </source>
</evidence>
<name>A0A4R6YW67_9GAMM</name>
<evidence type="ECO:0000259" key="8">
    <source>
        <dbReference type="Pfam" id="PF00082"/>
    </source>
</evidence>
<feature type="active site" description="Charge relay system" evidence="5 6">
    <location>
        <position position="419"/>
    </location>
</feature>
<dbReference type="Pfam" id="PF00082">
    <property type="entry name" value="Peptidase_S8"/>
    <property type="match status" value="1"/>
</dbReference>
<keyword evidence="3 6" id="KW-0378">Hydrolase</keyword>
<evidence type="ECO:0000256" key="7">
    <source>
        <dbReference type="SAM" id="SignalP"/>
    </source>
</evidence>
<keyword evidence="2 6" id="KW-0645">Protease</keyword>
<dbReference type="InterPro" id="IPR051048">
    <property type="entry name" value="Peptidase_S8/S53_subtilisin"/>
</dbReference>
<proteinExistence type="inferred from homology"/>
<evidence type="ECO:0000256" key="5">
    <source>
        <dbReference type="PIRSR" id="PIRSR615500-1"/>
    </source>
</evidence>
<dbReference type="InterPro" id="IPR023828">
    <property type="entry name" value="Peptidase_S8_Ser-AS"/>
</dbReference>